<dbReference type="InterPro" id="IPR019378">
    <property type="entry name" value="GDP-Fuc_O-FucTrfase"/>
</dbReference>
<keyword evidence="4" id="KW-0328">Glycosyltransferase</keyword>
<keyword evidence="11" id="KW-0294">Fucose metabolism</keyword>
<proteinExistence type="inferred from homology"/>
<keyword evidence="9" id="KW-0472">Membrane</keyword>
<keyword evidence="6" id="KW-0812">Transmembrane</keyword>
<comment type="similarity">
    <text evidence="3">Belongs to the glycosyltransferase GT106 family.</text>
</comment>
<evidence type="ECO:0000313" key="15">
    <source>
        <dbReference type="Proteomes" id="UP000525078"/>
    </source>
</evidence>
<name>A0A7J6HGT0_CANSA</name>
<evidence type="ECO:0000256" key="3">
    <source>
        <dbReference type="ARBA" id="ARBA00007737"/>
    </source>
</evidence>
<evidence type="ECO:0000256" key="10">
    <source>
        <dbReference type="ARBA" id="ARBA00023180"/>
    </source>
</evidence>
<dbReference type="AlphaFoldDB" id="A0A7J6HGT0"/>
<keyword evidence="8" id="KW-1133">Transmembrane helix</keyword>
<dbReference type="GO" id="GO:0005737">
    <property type="term" value="C:cytoplasm"/>
    <property type="evidence" value="ECO:0007669"/>
    <property type="project" value="TreeGrafter"/>
</dbReference>
<dbReference type="Proteomes" id="UP000525078">
    <property type="component" value="Unassembled WGS sequence"/>
</dbReference>
<dbReference type="PANTHER" id="PTHR31741">
    <property type="entry name" value="OS02G0726500 PROTEIN-RELATED"/>
    <property type="match status" value="1"/>
</dbReference>
<sequence>MELANNGIPLELQKLRCRVNYRALKFTPKIEETGKKIVEFLRRNGPFVVLHLRYEMDMLAFSSCSEGCNTNEIEELTKLRYVYPWWKQKEIDSVKKRKMDECPLIPEETALTLRALDIDPAMQIYIAAGNIYESVVDENTSDSSAVNASSKQLHLPRAHLMKMLAAFFAYEKVMNKITYSSKCKLALFVLNSY</sequence>
<evidence type="ECO:0000256" key="6">
    <source>
        <dbReference type="ARBA" id="ARBA00022692"/>
    </source>
</evidence>
<reference evidence="14 15" key="1">
    <citation type="journal article" date="2020" name="bioRxiv">
        <title>Sequence and annotation of 42 cannabis genomes reveals extensive copy number variation in cannabinoid synthesis and pathogen resistance genes.</title>
        <authorList>
            <person name="Mckernan K.J."/>
            <person name="Helbert Y."/>
            <person name="Kane L.T."/>
            <person name="Ebling H."/>
            <person name="Zhang L."/>
            <person name="Liu B."/>
            <person name="Eaton Z."/>
            <person name="Mclaughlin S."/>
            <person name="Kingan S."/>
            <person name="Baybayan P."/>
            <person name="Concepcion G."/>
            <person name="Jordan M."/>
            <person name="Riva A."/>
            <person name="Barbazuk W."/>
            <person name="Harkins T."/>
        </authorList>
    </citation>
    <scope>NUCLEOTIDE SEQUENCE [LARGE SCALE GENOMIC DNA]</scope>
    <source>
        <strain evidence="15">cv. Jamaican Lion 4</strain>
        <tissue evidence="14">Leaf</tissue>
    </source>
</reference>
<dbReference type="PANTHER" id="PTHR31741:SF45">
    <property type="entry name" value="O-FUCOSYLTRANSFERASE FAMILY PROTEIN"/>
    <property type="match status" value="1"/>
</dbReference>
<dbReference type="EMBL" id="JAATIP010000011">
    <property type="protein sequence ID" value="KAF4394275.1"/>
    <property type="molecule type" value="Genomic_DNA"/>
</dbReference>
<evidence type="ECO:0000256" key="11">
    <source>
        <dbReference type="ARBA" id="ARBA00023253"/>
    </source>
</evidence>
<protein>
    <recommendedName>
        <fullName evidence="13">O-fucosyltransferase family protein</fullName>
    </recommendedName>
</protein>
<evidence type="ECO:0000256" key="5">
    <source>
        <dbReference type="ARBA" id="ARBA00022679"/>
    </source>
</evidence>
<dbReference type="GO" id="GO:0016757">
    <property type="term" value="F:glycosyltransferase activity"/>
    <property type="evidence" value="ECO:0007669"/>
    <property type="project" value="UniProtKB-KW"/>
</dbReference>
<dbReference type="Pfam" id="PF10250">
    <property type="entry name" value="O-FucT"/>
    <property type="match status" value="1"/>
</dbReference>
<evidence type="ECO:0000256" key="1">
    <source>
        <dbReference type="ARBA" id="ARBA00004606"/>
    </source>
</evidence>
<gene>
    <name evidence="14" type="ORF">F8388_005909</name>
</gene>
<organism evidence="14 15">
    <name type="scientific">Cannabis sativa</name>
    <name type="common">Hemp</name>
    <name type="synonym">Marijuana</name>
    <dbReference type="NCBI Taxonomy" id="3483"/>
    <lineage>
        <taxon>Eukaryota</taxon>
        <taxon>Viridiplantae</taxon>
        <taxon>Streptophyta</taxon>
        <taxon>Embryophyta</taxon>
        <taxon>Tracheophyta</taxon>
        <taxon>Spermatophyta</taxon>
        <taxon>Magnoliopsida</taxon>
        <taxon>eudicotyledons</taxon>
        <taxon>Gunneridae</taxon>
        <taxon>Pentapetalae</taxon>
        <taxon>rosids</taxon>
        <taxon>fabids</taxon>
        <taxon>Rosales</taxon>
        <taxon>Cannabaceae</taxon>
        <taxon>Cannabis</taxon>
    </lineage>
</organism>
<evidence type="ECO:0000256" key="4">
    <source>
        <dbReference type="ARBA" id="ARBA00022676"/>
    </source>
</evidence>
<keyword evidence="12" id="KW-0119">Carbohydrate metabolism</keyword>
<evidence type="ECO:0000256" key="9">
    <source>
        <dbReference type="ARBA" id="ARBA00023136"/>
    </source>
</evidence>
<evidence type="ECO:0000256" key="7">
    <source>
        <dbReference type="ARBA" id="ARBA00022968"/>
    </source>
</evidence>
<keyword evidence="5" id="KW-0808">Transferase</keyword>
<comment type="caution">
    <text evidence="14">The sequence shown here is derived from an EMBL/GenBank/DDBJ whole genome shotgun (WGS) entry which is preliminary data.</text>
</comment>
<dbReference type="GO" id="GO:0016020">
    <property type="term" value="C:membrane"/>
    <property type="evidence" value="ECO:0007669"/>
    <property type="project" value="UniProtKB-SubCell"/>
</dbReference>
<evidence type="ECO:0000256" key="12">
    <source>
        <dbReference type="ARBA" id="ARBA00023277"/>
    </source>
</evidence>
<evidence type="ECO:0000256" key="2">
    <source>
        <dbReference type="ARBA" id="ARBA00004881"/>
    </source>
</evidence>
<comment type="pathway">
    <text evidence="2">Glycan metabolism.</text>
</comment>
<keyword evidence="10" id="KW-0325">Glycoprotein</keyword>
<dbReference type="GO" id="GO:0006004">
    <property type="term" value="P:fucose metabolic process"/>
    <property type="evidence" value="ECO:0007669"/>
    <property type="project" value="UniProtKB-KW"/>
</dbReference>
<evidence type="ECO:0000256" key="8">
    <source>
        <dbReference type="ARBA" id="ARBA00022989"/>
    </source>
</evidence>
<evidence type="ECO:0000313" key="14">
    <source>
        <dbReference type="EMBL" id="KAF4394275.1"/>
    </source>
</evidence>
<keyword evidence="7" id="KW-0735">Signal-anchor</keyword>
<evidence type="ECO:0000256" key="13">
    <source>
        <dbReference type="ARBA" id="ARBA00030350"/>
    </source>
</evidence>
<comment type="subcellular location">
    <subcellularLocation>
        <location evidence="1">Membrane</location>
        <topology evidence="1">Single-pass type II membrane protein</topology>
    </subcellularLocation>
</comment>
<accession>A0A7J6HGT0</accession>